<dbReference type="GO" id="GO:0005811">
    <property type="term" value="C:lipid droplet"/>
    <property type="evidence" value="ECO:0007669"/>
    <property type="project" value="TreeGrafter"/>
</dbReference>
<dbReference type="AlphaFoldDB" id="A0A8C2NAS0"/>
<dbReference type="Ensembl" id="ENSCHIT00010003526.1">
    <property type="protein sequence ID" value="ENSCHIP00010002603.1"/>
    <property type="gene ID" value="ENSCHIG00010001844.1"/>
</dbReference>
<evidence type="ECO:0000256" key="1">
    <source>
        <dbReference type="ARBA" id="ARBA00013279"/>
    </source>
</evidence>
<evidence type="ECO:0000256" key="3">
    <source>
        <dbReference type="ARBA" id="ARBA00022963"/>
    </source>
</evidence>
<evidence type="ECO:0000256" key="6">
    <source>
        <dbReference type="ARBA" id="ARBA00057702"/>
    </source>
</evidence>
<comment type="function">
    <text evidence="6">Has abundant triacylglycerol lipase activity.</text>
</comment>
<evidence type="ECO:0000256" key="5">
    <source>
        <dbReference type="ARBA" id="ARBA00023369"/>
    </source>
</evidence>
<dbReference type="Gene3D" id="3.40.50.300">
    <property type="entry name" value="P-loop containing nucleotide triphosphate hydrolases"/>
    <property type="match status" value="1"/>
</dbReference>
<evidence type="ECO:0000256" key="2">
    <source>
        <dbReference type="ARBA" id="ARBA00022801"/>
    </source>
</evidence>
<dbReference type="SUPFAM" id="SSF52151">
    <property type="entry name" value="FabD/lysophospholipase-like"/>
    <property type="match status" value="1"/>
</dbReference>
<dbReference type="InterPro" id="IPR002641">
    <property type="entry name" value="PNPLA_dom"/>
</dbReference>
<keyword evidence="2" id="KW-0378">Hydrolase</keyword>
<accession>A0A8C2NAS0</accession>
<comment type="caution">
    <text evidence="8">Lacks conserved residue(s) required for the propagation of feature annotation.</text>
</comment>
<feature type="transmembrane region" description="Helical" evidence="9">
    <location>
        <begin position="12"/>
        <end position="31"/>
    </location>
</feature>
<feature type="transmembrane region" description="Helical" evidence="9">
    <location>
        <begin position="52"/>
        <end position="73"/>
    </location>
</feature>
<keyword evidence="9" id="KW-1133">Transmembrane helix</keyword>
<protein>
    <recommendedName>
        <fullName evidence="7">Patatin-like phospholipase domain-containing protein 5</fullName>
        <ecNumber evidence="1">3.1.1.3</ecNumber>
    </recommendedName>
</protein>
<dbReference type="Pfam" id="PF00685">
    <property type="entry name" value="Sulfotransfer_1"/>
    <property type="match status" value="1"/>
</dbReference>
<organism evidence="11">
    <name type="scientific">Capra hircus</name>
    <name type="common">Goat</name>
    <dbReference type="NCBI Taxonomy" id="9925"/>
    <lineage>
        <taxon>Eukaryota</taxon>
        <taxon>Metazoa</taxon>
        <taxon>Chordata</taxon>
        <taxon>Craniata</taxon>
        <taxon>Vertebrata</taxon>
        <taxon>Euteleostomi</taxon>
        <taxon>Mammalia</taxon>
        <taxon>Eutheria</taxon>
        <taxon>Laurasiatheria</taxon>
        <taxon>Artiodactyla</taxon>
        <taxon>Ruminantia</taxon>
        <taxon>Pecora</taxon>
        <taxon>Bovidae</taxon>
        <taxon>Caprinae</taxon>
        <taxon>Capra</taxon>
    </lineage>
</organism>
<dbReference type="GO" id="GO:0019433">
    <property type="term" value="P:triglyceride catabolic process"/>
    <property type="evidence" value="ECO:0007669"/>
    <property type="project" value="TreeGrafter"/>
</dbReference>
<dbReference type="GO" id="GO:0005737">
    <property type="term" value="C:cytoplasm"/>
    <property type="evidence" value="ECO:0007669"/>
    <property type="project" value="TreeGrafter"/>
</dbReference>
<dbReference type="InterPro" id="IPR027417">
    <property type="entry name" value="P-loop_NTPase"/>
</dbReference>
<comment type="catalytic activity">
    <reaction evidence="5">
        <text>a triacylglycerol + H2O = a diacylglycerol + a fatty acid + H(+)</text>
        <dbReference type="Rhea" id="RHEA:12044"/>
        <dbReference type="ChEBI" id="CHEBI:15377"/>
        <dbReference type="ChEBI" id="CHEBI:15378"/>
        <dbReference type="ChEBI" id="CHEBI:17855"/>
        <dbReference type="ChEBI" id="CHEBI:18035"/>
        <dbReference type="ChEBI" id="CHEBI:28868"/>
        <dbReference type="EC" id="3.1.1.3"/>
    </reaction>
    <physiologicalReaction direction="left-to-right" evidence="5">
        <dbReference type="Rhea" id="RHEA:12045"/>
    </physiologicalReaction>
</comment>
<proteinExistence type="predicted"/>
<dbReference type="InterPro" id="IPR000863">
    <property type="entry name" value="Sulfotransferase_dom"/>
</dbReference>
<dbReference type="GO" id="GO:0004806">
    <property type="term" value="F:triacylglycerol lipase activity"/>
    <property type="evidence" value="ECO:0007669"/>
    <property type="project" value="UniProtKB-EC"/>
</dbReference>
<dbReference type="PANTHER" id="PTHR12406:SF4">
    <property type="entry name" value="PATATIN-LIKE PHOSPHOLIPASE DOMAIN-CONTAINING PROTEIN 5"/>
    <property type="match status" value="1"/>
</dbReference>
<evidence type="ECO:0000256" key="4">
    <source>
        <dbReference type="ARBA" id="ARBA00023098"/>
    </source>
</evidence>
<dbReference type="GO" id="GO:0016020">
    <property type="term" value="C:membrane"/>
    <property type="evidence" value="ECO:0007669"/>
    <property type="project" value="TreeGrafter"/>
</dbReference>
<dbReference type="PROSITE" id="PS51635">
    <property type="entry name" value="PNPLA"/>
    <property type="match status" value="1"/>
</dbReference>
<dbReference type="SUPFAM" id="SSF52540">
    <property type="entry name" value="P-loop containing nucleoside triphosphate hydrolases"/>
    <property type="match status" value="1"/>
</dbReference>
<reference evidence="11" key="2">
    <citation type="submission" date="2025-08" db="UniProtKB">
        <authorList>
            <consortium name="Ensembl"/>
        </authorList>
    </citation>
    <scope>IDENTIFICATION</scope>
</reference>
<keyword evidence="9" id="KW-0812">Transmembrane</keyword>
<feature type="short sequence motif" description="GXSXG" evidence="8">
    <location>
        <begin position="47"/>
        <end position="51"/>
    </location>
</feature>
<evidence type="ECO:0000259" key="10">
    <source>
        <dbReference type="PROSITE" id="PS51635"/>
    </source>
</evidence>
<reference evidence="11" key="1">
    <citation type="submission" date="2019-03" db="EMBL/GenBank/DDBJ databases">
        <title>Genome sequencing and reference-guided assembly of Black Bengal Goat (Capra hircus).</title>
        <authorList>
            <person name="Siddiki A.Z."/>
            <person name="Baten A."/>
            <person name="Billah M."/>
            <person name="Alam M.A.U."/>
            <person name="Shawrob K.S.M."/>
            <person name="Saha S."/>
            <person name="Chowdhury M."/>
            <person name="Rahman A.H."/>
            <person name="Stear M."/>
            <person name="Miah G."/>
            <person name="Das G.B."/>
            <person name="Hossain M.M."/>
            <person name="Kumkum M."/>
            <person name="Islam M.S."/>
            <person name="Mollah A.M."/>
            <person name="Ahsan A."/>
            <person name="Tusar F."/>
            <person name="Khan M.K.I."/>
        </authorList>
    </citation>
    <scope>NUCLEOTIDE SEQUENCE [LARGE SCALE GENOMIC DNA]</scope>
</reference>
<dbReference type="PANTHER" id="PTHR12406">
    <property type="entry name" value="CALCIUM-INDEPENDENT PHOSPHOLIPASE A2 IPLA2 -RELATED"/>
    <property type="match status" value="1"/>
</dbReference>
<sequence length="616" mass="68456">MSCFEEEGSWSLSFAGAGFLSLYHVGVIHCLRQRAPRLLRGASRFYGSSSGALIAVSIVSGMSVDLCCSRILAMVKRVEQLSLGVFQPSFMPVETVRQGLQDSLPADIHILASQRLGISLTHWPNGENFIVTNFATRDEVIEALVCTIFLPFYCGTIPPTFRGKRYINGTLSNNIPFADSPSTITVSPFHGTADICPQSSSASTHELNVFNANFQISTENFFLGISSLMPSSPEVVADSCRQGYLDALRFLERRGLTEEPVLWSFVSKEPPAPADGTPGAAHDRGLSLNWAVPNVLVKDVPDFEQLSPELEAALKKACTRAPSTWASFCRSGPGRALTYLLLPCTLPFEYVYVQSRRASPLCPLESMTLRAWWSPSSSWPMGIVPRPLVPLQIGGMAAGHAGRLVVDARLAEELGPRGLFQDEGPAPQVGQFCEDILKPPESELMLSLHFSSTVYTWPMSPLPDCECLNPGEEAEREGTSLLQEVVYLVSQGADPDEIGLMNIDEQLPVLEYPQPGLDIIKELTSPRLIKSHLPYRFLPSDLHNGDSKVIYMARNPKDLVVSYYQFHRSLRTMSYRGTFQEFCRRFMNDKLGYGSWFEHVQEFWEHHMDSNVLFLK</sequence>
<evidence type="ECO:0000313" key="11">
    <source>
        <dbReference type="Ensembl" id="ENSCHIP00010002603.1"/>
    </source>
</evidence>
<dbReference type="InterPro" id="IPR016035">
    <property type="entry name" value="Acyl_Trfase/lysoPLipase"/>
</dbReference>
<keyword evidence="3" id="KW-0442">Lipid degradation</keyword>
<feature type="domain" description="PNPLA" evidence="10">
    <location>
        <begin position="12"/>
        <end position="181"/>
    </location>
</feature>
<evidence type="ECO:0000256" key="9">
    <source>
        <dbReference type="SAM" id="Phobius"/>
    </source>
</evidence>
<evidence type="ECO:0000256" key="7">
    <source>
        <dbReference type="ARBA" id="ARBA00072602"/>
    </source>
</evidence>
<dbReference type="InterPro" id="IPR033562">
    <property type="entry name" value="PLPL"/>
</dbReference>
<dbReference type="FunFam" id="3.40.1090.10:FF:000027">
    <property type="entry name" value="Patatin like phospholipase domain containing 5"/>
    <property type="match status" value="1"/>
</dbReference>
<dbReference type="FunFam" id="3.40.1090.10:FF:000003">
    <property type="entry name" value="Patatin-like phospholipase domain-containing protein 2"/>
    <property type="match status" value="1"/>
</dbReference>
<dbReference type="EC" id="3.1.1.3" evidence="1"/>
<keyword evidence="4" id="KW-0443">Lipid metabolism</keyword>
<dbReference type="GO" id="GO:0055088">
    <property type="term" value="P:lipid homeostasis"/>
    <property type="evidence" value="ECO:0007669"/>
    <property type="project" value="TreeGrafter"/>
</dbReference>
<name>A0A8C2NAS0_CAPHI</name>
<dbReference type="GO" id="GO:0008146">
    <property type="term" value="F:sulfotransferase activity"/>
    <property type="evidence" value="ECO:0007669"/>
    <property type="project" value="InterPro"/>
</dbReference>
<evidence type="ECO:0000256" key="8">
    <source>
        <dbReference type="PROSITE-ProRule" id="PRU01161"/>
    </source>
</evidence>
<dbReference type="Gene3D" id="3.40.1090.10">
    <property type="entry name" value="Cytosolic phospholipase A2 catalytic domain"/>
    <property type="match status" value="2"/>
</dbReference>
<keyword evidence="9" id="KW-0472">Membrane</keyword>
<dbReference type="Pfam" id="PF01734">
    <property type="entry name" value="Patatin"/>
    <property type="match status" value="1"/>
</dbReference>